<organism evidence="2 3">
    <name type="scientific">Oculimacula yallundae</name>
    <dbReference type="NCBI Taxonomy" id="86028"/>
    <lineage>
        <taxon>Eukaryota</taxon>
        <taxon>Fungi</taxon>
        <taxon>Dikarya</taxon>
        <taxon>Ascomycota</taxon>
        <taxon>Pezizomycotina</taxon>
        <taxon>Leotiomycetes</taxon>
        <taxon>Helotiales</taxon>
        <taxon>Ploettnerulaceae</taxon>
        <taxon>Oculimacula</taxon>
    </lineage>
</organism>
<sequence length="324" mass="38050">MSKSIPPTRPARVMSLANVTTRSMSARLAKQSDDALLLGLPELHLEPQKTVKQEPGLDTQPQEVKLKEDGAKFLLFPKLPLELRLMIWRFYAPSNPPGQVIEVFKTPRNPHKDIPGPPTYFTNVIPHPMLNICLETRAEAMRQESWCALEDNVKSPIMFRPLIDAIFYRFWYYEENHVYPGLDRIRHLIVHDIQVADRIAKFPFLEELTIIPHRFDRGWQPYRINLLDDGKPEPRVEFYRPRNHDMFAYCTLRSQLVEMEHHKATSHPLWKLPKLNVMRIMMGGKICCPPESYPTRWDRQSRYALLQLQESKDFWDENSVQSPQ</sequence>
<dbReference type="PANTHER" id="PTHR35910">
    <property type="entry name" value="2EXR DOMAIN-CONTAINING PROTEIN"/>
    <property type="match status" value="1"/>
</dbReference>
<evidence type="ECO:0000313" key="3">
    <source>
        <dbReference type="Proteomes" id="UP001595075"/>
    </source>
</evidence>
<feature type="domain" description="2EXR" evidence="1">
    <location>
        <begin position="73"/>
        <end position="166"/>
    </location>
</feature>
<accession>A0ABR4CS09</accession>
<dbReference type="InterPro" id="IPR045518">
    <property type="entry name" value="2EXR"/>
</dbReference>
<gene>
    <name evidence="2" type="ORF">VTL71DRAFT_11486</name>
</gene>
<dbReference type="Proteomes" id="UP001595075">
    <property type="component" value="Unassembled WGS sequence"/>
</dbReference>
<name>A0ABR4CS09_9HELO</name>
<dbReference type="PANTHER" id="PTHR35910:SF6">
    <property type="entry name" value="2EXR DOMAIN-CONTAINING PROTEIN"/>
    <property type="match status" value="1"/>
</dbReference>
<dbReference type="Pfam" id="PF20150">
    <property type="entry name" value="2EXR"/>
    <property type="match status" value="1"/>
</dbReference>
<keyword evidence="3" id="KW-1185">Reference proteome</keyword>
<dbReference type="EMBL" id="JAZHXI010000004">
    <property type="protein sequence ID" value="KAL2072143.1"/>
    <property type="molecule type" value="Genomic_DNA"/>
</dbReference>
<proteinExistence type="predicted"/>
<comment type="caution">
    <text evidence="2">The sequence shown here is derived from an EMBL/GenBank/DDBJ whole genome shotgun (WGS) entry which is preliminary data.</text>
</comment>
<reference evidence="2 3" key="1">
    <citation type="journal article" date="2024" name="Commun. Biol.">
        <title>Comparative genomic analysis of thermophilic fungi reveals convergent evolutionary adaptations and gene losses.</title>
        <authorList>
            <person name="Steindorff A.S."/>
            <person name="Aguilar-Pontes M.V."/>
            <person name="Robinson A.J."/>
            <person name="Andreopoulos B."/>
            <person name="LaButti K."/>
            <person name="Kuo A."/>
            <person name="Mondo S."/>
            <person name="Riley R."/>
            <person name="Otillar R."/>
            <person name="Haridas S."/>
            <person name="Lipzen A."/>
            <person name="Grimwood J."/>
            <person name="Schmutz J."/>
            <person name="Clum A."/>
            <person name="Reid I.D."/>
            <person name="Moisan M.C."/>
            <person name="Butler G."/>
            <person name="Nguyen T.T.M."/>
            <person name="Dewar K."/>
            <person name="Conant G."/>
            <person name="Drula E."/>
            <person name="Henrissat B."/>
            <person name="Hansel C."/>
            <person name="Singer S."/>
            <person name="Hutchinson M.I."/>
            <person name="de Vries R.P."/>
            <person name="Natvig D.O."/>
            <person name="Powell A.J."/>
            <person name="Tsang A."/>
            <person name="Grigoriev I.V."/>
        </authorList>
    </citation>
    <scope>NUCLEOTIDE SEQUENCE [LARGE SCALE GENOMIC DNA]</scope>
    <source>
        <strain evidence="2 3">CBS 494.80</strain>
    </source>
</reference>
<evidence type="ECO:0000313" key="2">
    <source>
        <dbReference type="EMBL" id="KAL2072143.1"/>
    </source>
</evidence>
<protein>
    <recommendedName>
        <fullName evidence="1">2EXR domain-containing protein</fullName>
    </recommendedName>
</protein>
<evidence type="ECO:0000259" key="1">
    <source>
        <dbReference type="Pfam" id="PF20150"/>
    </source>
</evidence>